<feature type="domain" description="Spindle assembly abnormal protein 6 N-terminal" evidence="1">
    <location>
        <begin position="41"/>
        <end position="168"/>
    </location>
</feature>
<dbReference type="InterPro" id="IPR038558">
    <property type="entry name" value="SAS-6_N_sf"/>
</dbReference>
<accession>A0A1J4MTZ9</accession>
<dbReference type="AlphaFoldDB" id="A0A1J4MTZ9"/>
<dbReference type="VEuPathDB" id="CryptoDB:cand_015380"/>
<proteinExistence type="predicted"/>
<dbReference type="InterPro" id="IPR032396">
    <property type="entry name" value="SAS-6_N"/>
</dbReference>
<comment type="caution">
    <text evidence="2">The sequence shown here is derived from an EMBL/GenBank/DDBJ whole genome shotgun (WGS) entry which is preliminary data.</text>
</comment>
<dbReference type="RefSeq" id="XP_067069568.1">
    <property type="nucleotide sequence ID" value="XM_067211773.1"/>
</dbReference>
<dbReference type="EMBL" id="LRBS01000031">
    <property type="protein sequence ID" value="OII77722.1"/>
    <property type="molecule type" value="Genomic_DNA"/>
</dbReference>
<dbReference type="PANTHER" id="PTHR34230">
    <property type="entry name" value="ASSEMBLY ABNORMAL PROTEIN 6, PUTATIVE-RELATED"/>
    <property type="match status" value="1"/>
</dbReference>
<sequence length="227" mass="26623">MRNKTDFSNFDQFCLGCFSYTDLENVDPILNGGFSVLLKKTCRLDLLLVDDENNQEIGSSENVNFRIMTNGPKSFPDIVRLELTSDNDLFFYYVLDLTELDFHKLKLTQNLTCEYARFTDMLGKMINNIIDDPLIYSVRFLMKSDGTGCLKFLQNMDYKLLELVNLEFLQQSEDTVRNSITYRYNFLRSKVAIMEARFIEISNLLSIRNPVLLHYLQRRIQSQNKHN</sequence>
<organism evidence="2 3">
    <name type="scientific">Cryptosporidium andersoni</name>
    <dbReference type="NCBI Taxonomy" id="117008"/>
    <lineage>
        <taxon>Eukaryota</taxon>
        <taxon>Sar</taxon>
        <taxon>Alveolata</taxon>
        <taxon>Apicomplexa</taxon>
        <taxon>Conoidasida</taxon>
        <taxon>Coccidia</taxon>
        <taxon>Eucoccidiorida</taxon>
        <taxon>Eimeriorina</taxon>
        <taxon>Cryptosporidiidae</taxon>
        <taxon>Cryptosporidium</taxon>
    </lineage>
</organism>
<evidence type="ECO:0000313" key="3">
    <source>
        <dbReference type="Proteomes" id="UP000186804"/>
    </source>
</evidence>
<dbReference type="GeneID" id="92365723"/>
<name>A0A1J4MTZ9_9CRYT</name>
<protein>
    <recommendedName>
        <fullName evidence="1">Spindle assembly abnormal protein 6 N-terminal domain-containing protein</fullName>
    </recommendedName>
</protein>
<evidence type="ECO:0000259" key="1">
    <source>
        <dbReference type="Pfam" id="PF16531"/>
    </source>
</evidence>
<dbReference type="Gene3D" id="2.170.210.20">
    <property type="entry name" value="Spindle assembly abnormal protein 6, N-terminal domain"/>
    <property type="match status" value="1"/>
</dbReference>
<evidence type="ECO:0000313" key="2">
    <source>
        <dbReference type="EMBL" id="OII77722.1"/>
    </source>
</evidence>
<dbReference type="PANTHER" id="PTHR34230:SF2">
    <property type="entry name" value="SPINDLE ASSEMBLY ABNORMAL PROTEIN 6 N-TERMINAL DOMAIN-CONTAINING PROTEIN"/>
    <property type="match status" value="1"/>
</dbReference>
<dbReference type="Pfam" id="PF16531">
    <property type="entry name" value="SAS-6_N"/>
    <property type="match status" value="1"/>
</dbReference>
<dbReference type="OrthoDB" id="49058at2759"/>
<reference evidence="2 3" key="1">
    <citation type="submission" date="2016-10" db="EMBL/GenBank/DDBJ databases">
        <title>Reductive evolution of mitochondrial metabolism and differential evolution of invasion-related proteins in Cryptosporidium.</title>
        <authorList>
            <person name="Liu S."/>
            <person name="Roellig D.M."/>
            <person name="Guo Y."/>
            <person name="Li N."/>
            <person name="Frace M.A."/>
            <person name="Tang K."/>
            <person name="Zhang L."/>
            <person name="Feng Y."/>
            <person name="Xiao L."/>
        </authorList>
    </citation>
    <scope>NUCLEOTIDE SEQUENCE [LARGE SCALE GENOMIC DNA]</scope>
    <source>
        <strain evidence="2">30847</strain>
    </source>
</reference>
<dbReference type="Proteomes" id="UP000186804">
    <property type="component" value="Unassembled WGS sequence"/>
</dbReference>
<gene>
    <name evidence="2" type="ORF">cand_015380</name>
</gene>
<keyword evidence="3" id="KW-1185">Reference proteome</keyword>